<dbReference type="CDD" id="cd02440">
    <property type="entry name" value="AdoMet_MTases"/>
    <property type="match status" value="1"/>
</dbReference>
<dbReference type="Gene3D" id="3.40.50.150">
    <property type="entry name" value="Vaccinia Virus protein VP39"/>
    <property type="match status" value="1"/>
</dbReference>
<comment type="caution">
    <text evidence="3">The sequence shown here is derived from an EMBL/GenBank/DDBJ whole genome shotgun (WGS) entry which is preliminary data.</text>
</comment>
<feature type="region of interest" description="Disordered" evidence="1">
    <location>
        <begin position="41"/>
        <end position="64"/>
    </location>
</feature>
<dbReference type="Pfam" id="PF13649">
    <property type="entry name" value="Methyltransf_25"/>
    <property type="match status" value="1"/>
</dbReference>
<dbReference type="Proteomes" id="UP001146120">
    <property type="component" value="Unassembled WGS sequence"/>
</dbReference>
<organism evidence="3 4">
    <name type="scientific">Lagenidium giganteum</name>
    <dbReference type="NCBI Taxonomy" id="4803"/>
    <lineage>
        <taxon>Eukaryota</taxon>
        <taxon>Sar</taxon>
        <taxon>Stramenopiles</taxon>
        <taxon>Oomycota</taxon>
        <taxon>Peronosporomycetes</taxon>
        <taxon>Pythiales</taxon>
        <taxon>Pythiaceae</taxon>
    </lineage>
</organism>
<keyword evidence="4" id="KW-1185">Reference proteome</keyword>
<dbReference type="InterPro" id="IPR041698">
    <property type="entry name" value="Methyltransf_25"/>
</dbReference>
<evidence type="ECO:0000259" key="2">
    <source>
        <dbReference type="Pfam" id="PF13649"/>
    </source>
</evidence>
<proteinExistence type="predicted"/>
<feature type="domain" description="Methyltransferase" evidence="2">
    <location>
        <begin position="119"/>
        <end position="200"/>
    </location>
</feature>
<dbReference type="AlphaFoldDB" id="A0AAV2ZC32"/>
<sequence length="290" mass="31492">MGNCTYAVNRDDGPNTMAMSQPLVLDEADDATLALSVQPTPPQDHALQVPTGASNATLTTTTTTTTPQTISWHKNVERRSGFWGNAYWYDYNLERRMPQVKPMVEELVAALPPCDGKTVVDVCAGSGRVASALLQAYPTALVTLVDSSEERLALARNRIQPLHAMTQYMVARVSPANPSCLGPSVPVDTIVGCLALHVLVEKPQHYAQAGSNMPDTATLPVADQYERLFALMLRSLKPGGHFIFADHVGQLGLFHQLQLMAKVGFVDVDCAWRQDEFFVAGGQSPMPLAM</sequence>
<dbReference type="SUPFAM" id="SSF53335">
    <property type="entry name" value="S-adenosyl-L-methionine-dependent methyltransferases"/>
    <property type="match status" value="1"/>
</dbReference>
<gene>
    <name evidence="3" type="ORF">N0F65_004800</name>
</gene>
<protein>
    <recommendedName>
        <fullName evidence="2">Methyltransferase domain-containing protein</fullName>
    </recommendedName>
</protein>
<name>A0AAV2ZC32_9STRA</name>
<evidence type="ECO:0000256" key="1">
    <source>
        <dbReference type="SAM" id="MobiDB-lite"/>
    </source>
</evidence>
<dbReference type="EMBL" id="DAKRPA010000035">
    <property type="protein sequence ID" value="DBA02165.1"/>
    <property type="molecule type" value="Genomic_DNA"/>
</dbReference>
<accession>A0AAV2ZC32</accession>
<reference evidence="3" key="1">
    <citation type="submission" date="2022-11" db="EMBL/GenBank/DDBJ databases">
        <authorList>
            <person name="Morgan W.R."/>
            <person name="Tartar A."/>
        </authorList>
    </citation>
    <scope>NUCLEOTIDE SEQUENCE</scope>
    <source>
        <strain evidence="3">ARSEF 373</strain>
    </source>
</reference>
<dbReference type="InterPro" id="IPR029063">
    <property type="entry name" value="SAM-dependent_MTases_sf"/>
</dbReference>
<evidence type="ECO:0000313" key="3">
    <source>
        <dbReference type="EMBL" id="DBA02165.1"/>
    </source>
</evidence>
<reference evidence="3" key="2">
    <citation type="journal article" date="2023" name="Microbiol Resour">
        <title>Decontamination and Annotation of the Draft Genome Sequence of the Oomycete Lagenidium giganteum ARSEF 373.</title>
        <authorList>
            <person name="Morgan W.R."/>
            <person name="Tartar A."/>
        </authorList>
    </citation>
    <scope>NUCLEOTIDE SEQUENCE</scope>
    <source>
        <strain evidence="3">ARSEF 373</strain>
    </source>
</reference>
<evidence type="ECO:0000313" key="4">
    <source>
        <dbReference type="Proteomes" id="UP001146120"/>
    </source>
</evidence>